<proteinExistence type="inferred from homology"/>
<reference evidence="9" key="1">
    <citation type="submission" date="2019-11" db="EMBL/GenBank/DDBJ databases">
        <authorList>
            <person name="Liu Y."/>
            <person name="Hou J."/>
            <person name="Li T.-Q."/>
            <person name="Guan C.-H."/>
            <person name="Wu X."/>
            <person name="Wu H.-Z."/>
            <person name="Ling F."/>
            <person name="Zhang R."/>
            <person name="Shi X.-G."/>
            <person name="Ren J.-P."/>
            <person name="Chen E.-F."/>
            <person name="Sun J.-M."/>
        </authorList>
    </citation>
    <scope>NUCLEOTIDE SEQUENCE</scope>
    <source>
        <strain evidence="9">Adult_tree_wgs_1</strain>
        <tissue evidence="9">Leaves</tissue>
    </source>
</reference>
<evidence type="ECO:0000256" key="2">
    <source>
        <dbReference type="ARBA" id="ARBA00022614"/>
    </source>
</evidence>
<evidence type="ECO:0000259" key="7">
    <source>
        <dbReference type="Pfam" id="PF23559"/>
    </source>
</evidence>
<dbReference type="PANTHER" id="PTHR23155:SF1205">
    <property type="entry name" value="DISEASE RESISTANCE PROTEIN RPM1"/>
    <property type="match status" value="1"/>
</dbReference>
<evidence type="ECO:0000256" key="4">
    <source>
        <dbReference type="ARBA" id="ARBA00022741"/>
    </source>
</evidence>
<dbReference type="Gene3D" id="1.10.8.430">
    <property type="entry name" value="Helical domain of apoptotic protease-activating factors"/>
    <property type="match status" value="1"/>
</dbReference>
<dbReference type="InterPro" id="IPR027417">
    <property type="entry name" value="P-loop_NTPase"/>
</dbReference>
<accession>A0A834G8V5</accession>
<protein>
    <recommendedName>
        <fullName evidence="11">NB-ARC domain-containing protein</fullName>
    </recommendedName>
</protein>
<dbReference type="Pfam" id="PF23559">
    <property type="entry name" value="WHD_DRP"/>
    <property type="match status" value="1"/>
</dbReference>
<dbReference type="Gene3D" id="3.80.10.10">
    <property type="entry name" value="Ribonuclease Inhibitor"/>
    <property type="match status" value="2"/>
</dbReference>
<evidence type="ECO:0008006" key="11">
    <source>
        <dbReference type="Google" id="ProtNLM"/>
    </source>
</evidence>
<evidence type="ECO:0000259" key="8">
    <source>
        <dbReference type="Pfam" id="PF23598"/>
    </source>
</evidence>
<dbReference type="OrthoDB" id="5986190at2759"/>
<evidence type="ECO:0000256" key="3">
    <source>
        <dbReference type="ARBA" id="ARBA00022737"/>
    </source>
</evidence>
<feature type="domain" description="Disease resistance protein winged helix" evidence="7">
    <location>
        <begin position="495"/>
        <end position="563"/>
    </location>
</feature>
<keyword evidence="10" id="KW-1185">Reference proteome</keyword>
<dbReference type="SUPFAM" id="SSF52058">
    <property type="entry name" value="L domain-like"/>
    <property type="match status" value="1"/>
</dbReference>
<keyword evidence="3" id="KW-0677">Repeat</keyword>
<dbReference type="Proteomes" id="UP000626092">
    <property type="component" value="Unassembled WGS sequence"/>
</dbReference>
<dbReference type="PANTHER" id="PTHR23155">
    <property type="entry name" value="DISEASE RESISTANCE PROTEIN RP"/>
    <property type="match status" value="1"/>
</dbReference>
<feature type="domain" description="Disease resistance R13L4/SHOC-2-like LRR" evidence="8">
    <location>
        <begin position="620"/>
        <end position="932"/>
    </location>
</feature>
<evidence type="ECO:0000256" key="1">
    <source>
        <dbReference type="ARBA" id="ARBA00008894"/>
    </source>
</evidence>
<dbReference type="EMBL" id="WJXA01000010">
    <property type="protein sequence ID" value="KAF7128875.1"/>
    <property type="molecule type" value="Genomic_DNA"/>
</dbReference>
<dbReference type="SUPFAM" id="SSF52540">
    <property type="entry name" value="P-loop containing nucleoside triphosphate hydrolases"/>
    <property type="match status" value="1"/>
</dbReference>
<dbReference type="PRINTS" id="PR00364">
    <property type="entry name" value="DISEASERSIST"/>
</dbReference>
<organism evidence="9 10">
    <name type="scientific">Rhododendron simsii</name>
    <name type="common">Sims's rhododendron</name>
    <dbReference type="NCBI Taxonomy" id="118357"/>
    <lineage>
        <taxon>Eukaryota</taxon>
        <taxon>Viridiplantae</taxon>
        <taxon>Streptophyta</taxon>
        <taxon>Embryophyta</taxon>
        <taxon>Tracheophyta</taxon>
        <taxon>Spermatophyta</taxon>
        <taxon>Magnoliopsida</taxon>
        <taxon>eudicotyledons</taxon>
        <taxon>Gunneridae</taxon>
        <taxon>Pentapetalae</taxon>
        <taxon>asterids</taxon>
        <taxon>Ericales</taxon>
        <taxon>Ericaceae</taxon>
        <taxon>Ericoideae</taxon>
        <taxon>Rhodoreae</taxon>
        <taxon>Rhododendron</taxon>
    </lineage>
</organism>
<comment type="similarity">
    <text evidence="1">Belongs to the disease resistance NB-LRR family.</text>
</comment>
<dbReference type="AlphaFoldDB" id="A0A834G8V5"/>
<dbReference type="InterPro" id="IPR042197">
    <property type="entry name" value="Apaf_helical"/>
</dbReference>
<dbReference type="InterPro" id="IPR036388">
    <property type="entry name" value="WH-like_DNA-bd_sf"/>
</dbReference>
<dbReference type="GO" id="GO:0043531">
    <property type="term" value="F:ADP binding"/>
    <property type="evidence" value="ECO:0007669"/>
    <property type="project" value="InterPro"/>
</dbReference>
<dbReference type="InterPro" id="IPR044974">
    <property type="entry name" value="Disease_R_plants"/>
</dbReference>
<dbReference type="InterPro" id="IPR058922">
    <property type="entry name" value="WHD_DRP"/>
</dbReference>
<sequence length="1002" mass="113608">MAATLGNLIRKLKHFSTTHDSKFHLIIDHLVVIEEELNRLQPYLTDAEWKRDVHESGSKAVTHGKEISRWVSRVAVLAAEVEDIIVTCDLHLLNIGDSTLSKLIHYWPFITENDHLTVKIHTFLSRYPQSRSTPVNEFHLPRTRGNEHFSLTLTELLPLLIAGIGIVVRACHTSFITSWPYRLLGMDFVQLWGKFTKAVKKEIKNLNTEALLMQLTKDVQASQPMPEQDSRKAIEMIIGSISMFGRAKELEQLELWLLAAEEKESPTPTVIAVNGKAGIGKTSIAAVAYESLQKHFDCHAWIYVPPYRTRLLPDILRGLLRSISVAAPENIDSLDEATMKQTICLLLTKKKLLLVLDGHPTKKELENVKDILPSGCRAKIILTSHSHIPGCTHDLVLPPLTPQDGFHLLRKRAFLESQNYTFWSSIESEAKEILQTCDGLPLAIATIGGMLSTKQMDAKKWSKVRDMLKEANYIYLSYADLRPVLKSCFLHAASFPSQDEIPSKKLQRLWIAEGFVAQPDRMTVEEATRLQLDELIQRNMIQVARVGKDGEVETCRVLEPMREFGVKRSEQDLASVVLNVGGRAMPERVHRVFLQVERSSTNNTTIEVDKLKLSRLFSFFASEECKNQIPSIISASNFKLLSVLELQHLPNDTLPDALGDLVLLHYLGLRRTRLKVLPKSLKKLRRLQTLDIRDTFVKDLPPGIEVLNMLKYLLLAGSFSNEVVNVETKIEVLNHLLTLAGVKLTEDIAEQLQHLSQLQKLSVGEVRSKHSKSLSKSLDKMEYLGSLTIKCFPGEKIQILSSTPLECLQKLRIGGQVENLLDWVSKKRSLKYLYMWDCMLTEDPLSALKHLPNLVVLSLCNAYEGEQMQVDADRFPRLKKLSILRCKMLKRWTTIKEGALRKLETLTIAHCPKLTVLPIGLEKLDSLTSLELAEMPETFIKEARKLHSSLPKSSILSLLVRDTSQLFPTRPAPKRFPMSMPVNQMRKVPTRESPSYESKREM</sequence>
<comment type="caution">
    <text evidence="9">The sequence shown here is derived from an EMBL/GenBank/DDBJ whole genome shotgun (WGS) entry which is preliminary data.</text>
</comment>
<dbReference type="Gene3D" id="1.10.10.10">
    <property type="entry name" value="Winged helix-like DNA-binding domain superfamily/Winged helix DNA-binding domain"/>
    <property type="match status" value="1"/>
</dbReference>
<dbReference type="Pfam" id="PF00931">
    <property type="entry name" value="NB-ARC"/>
    <property type="match status" value="1"/>
</dbReference>
<feature type="domain" description="NB-ARC" evidence="6">
    <location>
        <begin position="249"/>
        <end position="414"/>
    </location>
</feature>
<dbReference type="Pfam" id="PF23598">
    <property type="entry name" value="LRR_14"/>
    <property type="match status" value="1"/>
</dbReference>
<gene>
    <name evidence="9" type="ORF">RHSIM_Rhsim10G0179900</name>
</gene>
<keyword evidence="5" id="KW-0611">Plant defense</keyword>
<keyword evidence="4" id="KW-0547">Nucleotide-binding</keyword>
<name>A0A834G8V5_RHOSS</name>
<evidence type="ECO:0000259" key="6">
    <source>
        <dbReference type="Pfam" id="PF00931"/>
    </source>
</evidence>
<dbReference type="InterPro" id="IPR055414">
    <property type="entry name" value="LRR_R13L4/SHOC2-like"/>
</dbReference>
<evidence type="ECO:0000313" key="10">
    <source>
        <dbReference type="Proteomes" id="UP000626092"/>
    </source>
</evidence>
<dbReference type="InterPro" id="IPR032675">
    <property type="entry name" value="LRR_dom_sf"/>
</dbReference>
<dbReference type="InterPro" id="IPR002182">
    <property type="entry name" value="NB-ARC"/>
</dbReference>
<dbReference type="Gene3D" id="3.40.50.300">
    <property type="entry name" value="P-loop containing nucleotide triphosphate hydrolases"/>
    <property type="match status" value="1"/>
</dbReference>
<evidence type="ECO:0000313" key="9">
    <source>
        <dbReference type="EMBL" id="KAF7128875.1"/>
    </source>
</evidence>
<dbReference type="GO" id="GO:0098542">
    <property type="term" value="P:defense response to other organism"/>
    <property type="evidence" value="ECO:0007669"/>
    <property type="project" value="TreeGrafter"/>
</dbReference>
<keyword evidence="2" id="KW-0433">Leucine-rich repeat</keyword>
<evidence type="ECO:0000256" key="5">
    <source>
        <dbReference type="ARBA" id="ARBA00022821"/>
    </source>
</evidence>